<gene>
    <name evidence="1" type="ORF">FRD01_20930</name>
</gene>
<proteinExistence type="predicted"/>
<protein>
    <submittedName>
        <fullName evidence="1">Uncharacterized protein</fullName>
    </submittedName>
</protein>
<organism evidence="1 2">
    <name type="scientific">Microvenator marinus</name>
    <dbReference type="NCBI Taxonomy" id="2600177"/>
    <lineage>
        <taxon>Bacteria</taxon>
        <taxon>Deltaproteobacteria</taxon>
        <taxon>Bradymonadales</taxon>
        <taxon>Microvenatoraceae</taxon>
        <taxon>Microvenator</taxon>
    </lineage>
</organism>
<dbReference type="AlphaFoldDB" id="A0A5B8Y136"/>
<accession>A0A5B8Y136</accession>
<keyword evidence="2" id="KW-1185">Reference proteome</keyword>
<evidence type="ECO:0000313" key="2">
    <source>
        <dbReference type="Proteomes" id="UP000321595"/>
    </source>
</evidence>
<evidence type="ECO:0000313" key="1">
    <source>
        <dbReference type="EMBL" id="QED29656.1"/>
    </source>
</evidence>
<dbReference type="RefSeq" id="WP_146962889.1">
    <property type="nucleotide sequence ID" value="NZ_CP042467.1"/>
</dbReference>
<dbReference type="KEGG" id="bbae:FRD01_20930"/>
<dbReference type="EMBL" id="CP042467">
    <property type="protein sequence ID" value="QED29656.1"/>
    <property type="molecule type" value="Genomic_DNA"/>
</dbReference>
<name>A0A5B8Y136_9DELT</name>
<dbReference type="Proteomes" id="UP000321595">
    <property type="component" value="Chromosome"/>
</dbReference>
<sequence>MHEEASFPTGDCPNCGPDSLGVWAPDVQTVCVKCDEILENLTWVDAQTLVKTGYRLDGVKLDGSRGCRSGACGVQQPNSP</sequence>
<reference evidence="1 2" key="1">
    <citation type="submission" date="2019-08" db="EMBL/GenBank/DDBJ databases">
        <authorList>
            <person name="Liang Q."/>
        </authorList>
    </citation>
    <scope>NUCLEOTIDE SEQUENCE [LARGE SCALE GENOMIC DNA]</scope>
    <source>
        <strain evidence="1 2">V1718</strain>
    </source>
</reference>